<gene>
    <name evidence="1" type="ORF">QAD02_005525</name>
</gene>
<protein>
    <submittedName>
        <fullName evidence="1">Uncharacterized protein</fullName>
    </submittedName>
</protein>
<dbReference type="Proteomes" id="UP001239111">
    <property type="component" value="Chromosome 3"/>
</dbReference>
<accession>A0ACC2NTQ0</accession>
<comment type="caution">
    <text evidence="1">The sequence shown here is derived from an EMBL/GenBank/DDBJ whole genome shotgun (WGS) entry which is preliminary data.</text>
</comment>
<organism evidence="1 2">
    <name type="scientific">Eretmocerus hayati</name>
    <dbReference type="NCBI Taxonomy" id="131215"/>
    <lineage>
        <taxon>Eukaryota</taxon>
        <taxon>Metazoa</taxon>
        <taxon>Ecdysozoa</taxon>
        <taxon>Arthropoda</taxon>
        <taxon>Hexapoda</taxon>
        <taxon>Insecta</taxon>
        <taxon>Pterygota</taxon>
        <taxon>Neoptera</taxon>
        <taxon>Endopterygota</taxon>
        <taxon>Hymenoptera</taxon>
        <taxon>Apocrita</taxon>
        <taxon>Proctotrupomorpha</taxon>
        <taxon>Chalcidoidea</taxon>
        <taxon>Aphelinidae</taxon>
        <taxon>Aphelininae</taxon>
        <taxon>Eretmocerus</taxon>
    </lineage>
</organism>
<keyword evidence="2" id="KW-1185">Reference proteome</keyword>
<evidence type="ECO:0000313" key="2">
    <source>
        <dbReference type="Proteomes" id="UP001239111"/>
    </source>
</evidence>
<name>A0ACC2NTQ0_9HYME</name>
<dbReference type="EMBL" id="CM056743">
    <property type="protein sequence ID" value="KAJ8674263.1"/>
    <property type="molecule type" value="Genomic_DNA"/>
</dbReference>
<evidence type="ECO:0000313" key="1">
    <source>
        <dbReference type="EMBL" id="KAJ8674263.1"/>
    </source>
</evidence>
<proteinExistence type="predicted"/>
<reference evidence="1" key="1">
    <citation type="submission" date="2023-04" db="EMBL/GenBank/DDBJ databases">
        <title>A chromosome-level genome assembly of the parasitoid wasp Eretmocerus hayati.</title>
        <authorList>
            <person name="Zhong Y."/>
            <person name="Liu S."/>
            <person name="Liu Y."/>
        </authorList>
    </citation>
    <scope>NUCLEOTIDE SEQUENCE</scope>
    <source>
        <strain evidence="1">ZJU_SS_LIU_2023</strain>
    </source>
</reference>
<sequence>MSGDSSSFTLPNDQPIVRLECETAFNTLTLKKKLYAHYLSQAAWNGGLIIFLQTSPESPLVFALLHKLYLAEALADLRKSAHAEVSVGELKSPTNIVIINRINFKRLANNIKLLSLDHSVSGNI</sequence>